<keyword evidence="4" id="KW-0862">Zinc</keyword>
<evidence type="ECO:0000256" key="3">
    <source>
        <dbReference type="ARBA" id="ARBA00022801"/>
    </source>
</evidence>
<evidence type="ECO:0000313" key="5">
    <source>
        <dbReference type="EMBL" id="TLH69782.1"/>
    </source>
</evidence>
<evidence type="ECO:0000256" key="2">
    <source>
        <dbReference type="ARBA" id="ARBA00022723"/>
    </source>
</evidence>
<dbReference type="CDD" id="cd16277">
    <property type="entry name" value="metallo-hydrolase-like_MBL-fold"/>
    <property type="match status" value="1"/>
</dbReference>
<proteinExistence type="inferred from homology"/>
<dbReference type="PANTHER" id="PTHR42978:SF6">
    <property type="entry name" value="QUORUM-QUENCHING LACTONASE YTNP-RELATED"/>
    <property type="match status" value="1"/>
</dbReference>
<dbReference type="GO" id="GO:0046872">
    <property type="term" value="F:metal ion binding"/>
    <property type="evidence" value="ECO:0007669"/>
    <property type="project" value="UniProtKB-KW"/>
</dbReference>
<dbReference type="EMBL" id="POTM01000027">
    <property type="protein sequence ID" value="TLH69782.1"/>
    <property type="molecule type" value="Genomic_DNA"/>
</dbReference>
<dbReference type="InterPro" id="IPR051013">
    <property type="entry name" value="MBL_superfamily_lactonases"/>
</dbReference>
<name>A0A7I7ZN55_9MYCO</name>
<reference evidence="5 6" key="1">
    <citation type="submission" date="2018-01" db="EMBL/GenBank/DDBJ databases">
        <title>Comparative genomics of Mycobacterium mucogenicum and Mycobacterium neoaurum clade members emphasizing tRNA and non-coding RNA.</title>
        <authorList>
            <person name="Behra P.R.K."/>
            <person name="Pettersson B.M.F."/>
            <person name="Das S."/>
            <person name="Dasgupta S."/>
            <person name="Kirsebom L.A."/>
        </authorList>
    </citation>
    <scope>NUCLEOTIDE SEQUENCE [LARGE SCALE GENOMIC DNA]</scope>
    <source>
        <strain evidence="5 6">DSM 45104</strain>
    </source>
</reference>
<keyword evidence="2" id="KW-0479">Metal-binding</keyword>
<dbReference type="GO" id="GO:0016787">
    <property type="term" value="F:hydrolase activity"/>
    <property type="evidence" value="ECO:0007669"/>
    <property type="project" value="UniProtKB-KW"/>
</dbReference>
<protein>
    <submittedName>
        <fullName evidence="5">MBL fold metallo-hydrolase</fullName>
    </submittedName>
</protein>
<dbReference type="InterPro" id="IPR036866">
    <property type="entry name" value="RibonucZ/Hydroxyglut_hydro"/>
</dbReference>
<dbReference type="PANTHER" id="PTHR42978">
    <property type="entry name" value="QUORUM-QUENCHING LACTONASE YTNP-RELATED-RELATED"/>
    <property type="match status" value="1"/>
</dbReference>
<dbReference type="Pfam" id="PF00753">
    <property type="entry name" value="Lactamase_B"/>
    <property type="match status" value="1"/>
</dbReference>
<dbReference type="RefSeq" id="WP_138248740.1">
    <property type="nucleotide sequence ID" value="NZ_AP022616.1"/>
</dbReference>
<accession>A0A7I7ZN55</accession>
<dbReference type="AlphaFoldDB" id="A0A7I7ZN55"/>
<dbReference type="SUPFAM" id="SSF56281">
    <property type="entry name" value="Metallo-hydrolase/oxidoreductase"/>
    <property type="match status" value="1"/>
</dbReference>
<sequence>MTDQIRLGNAILTRVAETQVQIPTTLWPSTPPEAWHAEAELLAPRFWNPETDLFRIAIQSWVLQVDGLTIVIDTGAGNDRHRPHMLPLDHLSTPFLDNMRAAGIDPAAVDVVLNTHLHTDHVGWNTQLVDDAWAPTFPNARYLMPEADYRFFAPDNPETTDEMRTVFEDSVIPVADQTEQFSGDYQLSDSVWLRPAPGHTPGSSVLWLDAGKPAVFVGDLTHCPIQIPRPDDPCAFDVNGAEATVTRKRVFTEASRRRAAVVPAHYAGHGGATIVARGDRFMVDDWLDLSPA</sequence>
<dbReference type="SMART" id="SM00849">
    <property type="entry name" value="Lactamase_B"/>
    <property type="match status" value="1"/>
</dbReference>
<organism evidence="5 6">
    <name type="scientific">Mycolicibacterium phocaicum</name>
    <dbReference type="NCBI Taxonomy" id="319706"/>
    <lineage>
        <taxon>Bacteria</taxon>
        <taxon>Bacillati</taxon>
        <taxon>Actinomycetota</taxon>
        <taxon>Actinomycetes</taxon>
        <taxon>Mycobacteriales</taxon>
        <taxon>Mycobacteriaceae</taxon>
        <taxon>Mycolicibacterium</taxon>
    </lineage>
</organism>
<evidence type="ECO:0000313" key="6">
    <source>
        <dbReference type="Proteomes" id="UP000309984"/>
    </source>
</evidence>
<gene>
    <name evidence="5" type="ORF">C1S79_09165</name>
</gene>
<evidence type="ECO:0000256" key="1">
    <source>
        <dbReference type="ARBA" id="ARBA00007749"/>
    </source>
</evidence>
<keyword evidence="3" id="KW-0378">Hydrolase</keyword>
<dbReference type="Gene3D" id="3.60.15.10">
    <property type="entry name" value="Ribonuclease Z/Hydroxyacylglutathione hydrolase-like"/>
    <property type="match status" value="1"/>
</dbReference>
<dbReference type="InterPro" id="IPR001279">
    <property type="entry name" value="Metallo-B-lactamas"/>
</dbReference>
<keyword evidence="6" id="KW-1185">Reference proteome</keyword>
<dbReference type="Proteomes" id="UP000309984">
    <property type="component" value="Unassembled WGS sequence"/>
</dbReference>
<evidence type="ECO:0000256" key="4">
    <source>
        <dbReference type="ARBA" id="ARBA00022833"/>
    </source>
</evidence>
<comment type="similarity">
    <text evidence="1">Belongs to the metallo-beta-lactamase superfamily.</text>
</comment>
<comment type="caution">
    <text evidence="5">The sequence shown here is derived from an EMBL/GenBank/DDBJ whole genome shotgun (WGS) entry which is preliminary data.</text>
</comment>